<dbReference type="Pfam" id="PF00903">
    <property type="entry name" value="Glyoxalase"/>
    <property type="match status" value="1"/>
</dbReference>
<dbReference type="AlphaFoldDB" id="A0A501W985"/>
<dbReference type="InterPro" id="IPR004360">
    <property type="entry name" value="Glyas_Fos-R_dOase_dom"/>
</dbReference>
<dbReference type="PANTHER" id="PTHR36113:SF6">
    <property type="entry name" value="FOSFOMYCIN RESISTANCE PROTEIN FOSX"/>
    <property type="match status" value="1"/>
</dbReference>
<protein>
    <recommendedName>
        <fullName evidence="2">VOC domain-containing protein</fullName>
    </recommendedName>
</protein>
<dbReference type="Gene3D" id="3.10.180.10">
    <property type="entry name" value="2,3-Dihydroxybiphenyl 1,2-Dioxygenase, domain 1"/>
    <property type="match status" value="1"/>
</dbReference>
<reference evidence="3 4" key="1">
    <citation type="submission" date="2019-06" db="EMBL/GenBank/DDBJ databases">
        <title>A novel bacterium of genus Pontibacter, isolated from marine sediment.</title>
        <authorList>
            <person name="Huang H."/>
            <person name="Mo K."/>
            <person name="Hu Y."/>
        </authorList>
    </citation>
    <scope>NUCLEOTIDE SEQUENCE [LARGE SCALE GENOMIC DNA]</scope>
    <source>
        <strain evidence="3 4">HB172049</strain>
    </source>
</reference>
<dbReference type="InterPro" id="IPR029068">
    <property type="entry name" value="Glyas_Bleomycin-R_OHBP_Dase"/>
</dbReference>
<dbReference type="OrthoDB" id="9789012at2"/>
<dbReference type="PROSITE" id="PS51819">
    <property type="entry name" value="VOC"/>
    <property type="match status" value="1"/>
</dbReference>
<dbReference type="InterPro" id="IPR051332">
    <property type="entry name" value="Fosfomycin_Res_Enzymes"/>
</dbReference>
<evidence type="ECO:0000259" key="2">
    <source>
        <dbReference type="PROSITE" id="PS51819"/>
    </source>
</evidence>
<gene>
    <name evidence="3" type="ORF">FJM65_14715</name>
</gene>
<evidence type="ECO:0000313" key="3">
    <source>
        <dbReference type="EMBL" id="TPE43357.1"/>
    </source>
</evidence>
<dbReference type="PANTHER" id="PTHR36113">
    <property type="entry name" value="LYASE, PUTATIVE-RELATED-RELATED"/>
    <property type="match status" value="1"/>
</dbReference>
<accession>A0A501W985</accession>
<dbReference type="RefSeq" id="WP_140622303.1">
    <property type="nucleotide sequence ID" value="NZ_VFRQ01000007.1"/>
</dbReference>
<evidence type="ECO:0000313" key="4">
    <source>
        <dbReference type="Proteomes" id="UP000316727"/>
    </source>
</evidence>
<organism evidence="3 4">
    <name type="scientific">Pontibacter mangrovi</name>
    <dbReference type="NCBI Taxonomy" id="2589816"/>
    <lineage>
        <taxon>Bacteria</taxon>
        <taxon>Pseudomonadati</taxon>
        <taxon>Bacteroidota</taxon>
        <taxon>Cytophagia</taxon>
        <taxon>Cytophagales</taxon>
        <taxon>Hymenobacteraceae</taxon>
        <taxon>Pontibacter</taxon>
    </lineage>
</organism>
<keyword evidence="1" id="KW-0479">Metal-binding</keyword>
<keyword evidence="4" id="KW-1185">Reference proteome</keyword>
<name>A0A501W985_9BACT</name>
<dbReference type="InterPro" id="IPR037523">
    <property type="entry name" value="VOC_core"/>
</dbReference>
<dbReference type="EMBL" id="VFRQ01000007">
    <property type="protein sequence ID" value="TPE43357.1"/>
    <property type="molecule type" value="Genomic_DNA"/>
</dbReference>
<sequence>MKYKYGVGISHLEFWVKDLEESLAFYGALFPLIGWYALTSTSFSCGIHELYFKEMPVQRHDTVGVRHICFHAPSRAVVDKVGEWLRGIRADIIRGPQAMPHYTEQYYTVDFRDPNGFVLEVAYMPDIEL</sequence>
<dbReference type="GO" id="GO:0046872">
    <property type="term" value="F:metal ion binding"/>
    <property type="evidence" value="ECO:0007669"/>
    <property type="project" value="UniProtKB-KW"/>
</dbReference>
<dbReference type="SUPFAM" id="SSF54593">
    <property type="entry name" value="Glyoxalase/Bleomycin resistance protein/Dihydroxybiphenyl dioxygenase"/>
    <property type="match status" value="1"/>
</dbReference>
<comment type="caution">
    <text evidence="3">The sequence shown here is derived from an EMBL/GenBank/DDBJ whole genome shotgun (WGS) entry which is preliminary data.</text>
</comment>
<dbReference type="Proteomes" id="UP000316727">
    <property type="component" value="Unassembled WGS sequence"/>
</dbReference>
<proteinExistence type="predicted"/>
<dbReference type="NCBIfam" id="NF005227">
    <property type="entry name" value="PRK06724.1"/>
    <property type="match status" value="1"/>
</dbReference>
<evidence type="ECO:0000256" key="1">
    <source>
        <dbReference type="ARBA" id="ARBA00022723"/>
    </source>
</evidence>
<feature type="domain" description="VOC" evidence="2">
    <location>
        <begin position="8"/>
        <end position="124"/>
    </location>
</feature>